<dbReference type="PANTHER" id="PTHR11638">
    <property type="entry name" value="ATP-DEPENDENT CLP PROTEASE"/>
    <property type="match status" value="1"/>
</dbReference>
<dbReference type="InterPro" id="IPR018368">
    <property type="entry name" value="ClpA/B_CS1"/>
</dbReference>
<evidence type="ECO:0000313" key="10">
    <source>
        <dbReference type="EMBL" id="UQS82341.1"/>
    </source>
</evidence>
<dbReference type="PROSITE" id="PS00871">
    <property type="entry name" value="CLPAB_2"/>
    <property type="match status" value="1"/>
</dbReference>
<proteinExistence type="inferred from homology"/>
<dbReference type="Gene3D" id="1.10.8.60">
    <property type="match status" value="2"/>
</dbReference>
<keyword evidence="1 5" id="KW-0677">Repeat</keyword>
<dbReference type="InterPro" id="IPR001270">
    <property type="entry name" value="ClpA/B"/>
</dbReference>
<evidence type="ECO:0000256" key="7">
    <source>
        <dbReference type="SAM" id="Coils"/>
    </source>
</evidence>
<dbReference type="EMBL" id="CP093366">
    <property type="protein sequence ID" value="UQS82341.1"/>
    <property type="molecule type" value="Genomic_DNA"/>
</dbReference>
<dbReference type="SMART" id="SM00382">
    <property type="entry name" value="AAA"/>
    <property type="match status" value="2"/>
</dbReference>
<dbReference type="InterPro" id="IPR019489">
    <property type="entry name" value="Clp_ATPase_C"/>
</dbReference>
<keyword evidence="3 6" id="KW-0067">ATP-binding</keyword>
<feature type="domain" description="UVR" evidence="8">
    <location>
        <begin position="429"/>
        <end position="464"/>
    </location>
</feature>
<dbReference type="Pfam" id="PF00004">
    <property type="entry name" value="AAA"/>
    <property type="match status" value="1"/>
</dbReference>
<keyword evidence="2 6" id="KW-0547">Nucleotide-binding</keyword>
<dbReference type="InterPro" id="IPR036628">
    <property type="entry name" value="Clp_N_dom_sf"/>
</dbReference>
<organism evidence="10 11">
    <name type="scientific">Bombilactobacillus folatiphilus</name>
    <dbReference type="NCBI Taxonomy" id="2923362"/>
    <lineage>
        <taxon>Bacteria</taxon>
        <taxon>Bacillati</taxon>
        <taxon>Bacillota</taxon>
        <taxon>Bacilli</taxon>
        <taxon>Lactobacillales</taxon>
        <taxon>Lactobacillaceae</taxon>
        <taxon>Bombilactobacillus</taxon>
    </lineage>
</organism>
<dbReference type="SUPFAM" id="SSF81923">
    <property type="entry name" value="Double Clp-N motif"/>
    <property type="match status" value="1"/>
</dbReference>
<dbReference type="GO" id="GO:0006508">
    <property type="term" value="P:proteolysis"/>
    <property type="evidence" value="ECO:0007669"/>
    <property type="project" value="UniProtKB-KW"/>
</dbReference>
<name>A0ABY4P9Z4_9LACO</name>
<evidence type="ECO:0000313" key="11">
    <source>
        <dbReference type="Proteomes" id="UP000831495"/>
    </source>
</evidence>
<reference evidence="10" key="1">
    <citation type="journal article" date="2022" name="Int. J. Syst. Evol. Microbiol.">
        <title>Apilactobacillus apisilvae sp. nov., Nicolia spurrieriana gen. nov. sp. nov., Bombilactobacillus folatiphilus sp. nov. and Bombilactobacillus thymidiniphilus sp. nov., four new lactic acid bacterial isolates from stingless bees Tetragonula carbonaria and Austroplebeia australis.</title>
        <authorList>
            <person name="Oliphant S.A."/>
            <person name="Watson-Haigh N.S."/>
            <person name="Sumby K.M."/>
            <person name="Gardner J."/>
            <person name="Groom S."/>
            <person name="Jiranek V."/>
        </authorList>
    </citation>
    <scope>NUCLEOTIDE SEQUENCE</scope>
    <source>
        <strain evidence="10">SG4_D2</strain>
    </source>
</reference>
<dbReference type="Gene3D" id="4.10.860.10">
    <property type="entry name" value="UVR domain"/>
    <property type="match status" value="1"/>
</dbReference>
<feature type="coiled-coil region" evidence="7">
    <location>
        <begin position="415"/>
        <end position="445"/>
    </location>
</feature>
<dbReference type="Pfam" id="PF10431">
    <property type="entry name" value="ClpB_D2-small"/>
    <property type="match status" value="1"/>
</dbReference>
<dbReference type="PANTHER" id="PTHR11638:SF175">
    <property type="entry name" value="ATP-DEPENDENT CLP PROTEASE, ATP-BINDING SUBUNIT CLPC"/>
    <property type="match status" value="1"/>
</dbReference>
<feature type="domain" description="Clp R" evidence="9">
    <location>
        <begin position="1"/>
        <end position="153"/>
    </location>
</feature>
<evidence type="ECO:0000256" key="2">
    <source>
        <dbReference type="ARBA" id="ARBA00022741"/>
    </source>
</evidence>
<evidence type="ECO:0000259" key="9">
    <source>
        <dbReference type="PROSITE" id="PS51903"/>
    </source>
</evidence>
<dbReference type="CDD" id="cd00009">
    <property type="entry name" value="AAA"/>
    <property type="match status" value="1"/>
</dbReference>
<evidence type="ECO:0000256" key="4">
    <source>
        <dbReference type="ARBA" id="ARBA00023186"/>
    </source>
</evidence>
<keyword evidence="10" id="KW-0378">Hydrolase</keyword>
<evidence type="ECO:0000256" key="1">
    <source>
        <dbReference type="ARBA" id="ARBA00022737"/>
    </source>
</evidence>
<dbReference type="Pfam" id="PF07724">
    <property type="entry name" value="AAA_2"/>
    <property type="match status" value="1"/>
</dbReference>
<comment type="similarity">
    <text evidence="6">Belongs to the ClpA/ClpB family.</text>
</comment>
<keyword evidence="10" id="KW-0645">Protease</keyword>
<dbReference type="RefSeq" id="WP_249514610.1">
    <property type="nucleotide sequence ID" value="NZ_CP093366.1"/>
</dbReference>
<protein>
    <submittedName>
        <fullName evidence="10">ATP-dependent Clp protease ATP-binding subunit</fullName>
    </submittedName>
</protein>
<dbReference type="Gene3D" id="3.40.50.300">
    <property type="entry name" value="P-loop containing nucleotide triphosphate hydrolases"/>
    <property type="match status" value="2"/>
</dbReference>
<dbReference type="InterPro" id="IPR027417">
    <property type="entry name" value="P-loop_NTPase"/>
</dbReference>
<dbReference type="PROSITE" id="PS00870">
    <property type="entry name" value="CLPAB_1"/>
    <property type="match status" value="1"/>
</dbReference>
<keyword evidence="11" id="KW-1185">Reference proteome</keyword>
<evidence type="ECO:0000256" key="5">
    <source>
        <dbReference type="PROSITE-ProRule" id="PRU01251"/>
    </source>
</evidence>
<dbReference type="Gene3D" id="1.10.1780.10">
    <property type="entry name" value="Clp, N-terminal domain"/>
    <property type="match status" value="1"/>
</dbReference>
<dbReference type="PROSITE" id="PS50151">
    <property type="entry name" value="UVR"/>
    <property type="match status" value="1"/>
</dbReference>
<dbReference type="InterPro" id="IPR001943">
    <property type="entry name" value="UVR_dom"/>
</dbReference>
<accession>A0ABY4P9Z4</accession>
<dbReference type="GO" id="GO:0005524">
    <property type="term" value="F:ATP binding"/>
    <property type="evidence" value="ECO:0007669"/>
    <property type="project" value="UniProtKB-KW"/>
</dbReference>
<dbReference type="InterPro" id="IPR041546">
    <property type="entry name" value="ClpA/ClpB_AAA_lid"/>
</dbReference>
<dbReference type="InterPro" id="IPR050130">
    <property type="entry name" value="ClpA_ClpB"/>
</dbReference>
<dbReference type="Proteomes" id="UP000831495">
    <property type="component" value="Chromosome"/>
</dbReference>
<dbReference type="SUPFAM" id="SSF52540">
    <property type="entry name" value="P-loop containing nucleoside triphosphate hydrolases"/>
    <property type="match status" value="2"/>
</dbReference>
<dbReference type="PRINTS" id="PR00300">
    <property type="entry name" value="CLPPROTEASEA"/>
</dbReference>
<dbReference type="Pfam" id="PF02861">
    <property type="entry name" value="Clp_N"/>
    <property type="match status" value="1"/>
</dbReference>
<keyword evidence="4 6" id="KW-0143">Chaperone</keyword>
<dbReference type="InterPro" id="IPR004176">
    <property type="entry name" value="Clp_R_N"/>
</dbReference>
<dbReference type="CDD" id="cd19499">
    <property type="entry name" value="RecA-like_ClpB_Hsp104-like"/>
    <property type="match status" value="1"/>
</dbReference>
<evidence type="ECO:0000256" key="6">
    <source>
        <dbReference type="RuleBase" id="RU004432"/>
    </source>
</evidence>
<sequence>MGKLFTTSAKEALQIAQKMAINFRHNAVSTEHILYGLVKEGSGVAAKTINGLTVTADDIKDEIELLTGYGDNTFEQQDQLYLPYSPRAGQILETATKQASELKAPQVGTGHLLLALLRDQTILSSRILTNLGLSIVKTRKILLGKMGISERSEHHTRNKNTQVDDTTSQTPTLDALARDLTATVSQKQLDPVIGRTPEIARVIQILSRRTKNNPVLIGEPGVGKTAIVEGLAQKVAQNLVPENLANKRVMMLDVGSLVAGTKYRGEFEDRLKKIVNEIYQSRDVILFVDELHTLIGAGGAEGAIDASNILKPALSRGELQMIGATTLDEYQKYIEKDAAFARRFAKVLVEEPSTEETYQILQGLKPQYEQHHHLTITSDALRSAVDLSKRYLTNRFLPDKAIDLVDEASAMVHIKHSQQNQMDSVEQLEQQLQQLDLQKDEAIEQQDFETAAQVRQLELQLQAKLEVESQKSISQPNLPTVMAEDIAQIVSQWTNIPTTKISQQESKKLLHLEQELHQQVVGQDGAVSAVAKAIRRSRSGLKDPQHPIGSFLFLGPTGVGKTELAKALSRTVFGSEEDLIRIDMSEYMEKFSTSRLVGAAPGYVGYEEGGQLTEQVRNHPYAVILLDEVEKAHRDVFNLLLQVLDDGFLTDSKGRKVDFRNTIIIMTSNLGVQSLQDEHNVGFNQSNPNNYQAIKSHILAETKQFFRPEFLNRIDDILVFHELTKVDLEQIVKILSKNLVVRLKQRQIQLKLTPRALTWLVDKGYTPQLGARPLRRTIQTEVEDRISDLLLAHELIAGDRLSVGVAKDQLTFNIKHLEKIHAKS</sequence>
<dbReference type="InterPro" id="IPR003959">
    <property type="entry name" value="ATPase_AAA_core"/>
</dbReference>
<evidence type="ECO:0000256" key="3">
    <source>
        <dbReference type="ARBA" id="ARBA00022840"/>
    </source>
</evidence>
<dbReference type="PROSITE" id="PS51903">
    <property type="entry name" value="CLP_R"/>
    <property type="match status" value="1"/>
</dbReference>
<dbReference type="SMART" id="SM01086">
    <property type="entry name" value="ClpB_D2-small"/>
    <property type="match status" value="1"/>
</dbReference>
<keyword evidence="7" id="KW-0175">Coiled coil</keyword>
<dbReference type="InterPro" id="IPR003593">
    <property type="entry name" value="AAA+_ATPase"/>
</dbReference>
<dbReference type="GO" id="GO:0008233">
    <property type="term" value="F:peptidase activity"/>
    <property type="evidence" value="ECO:0007669"/>
    <property type="project" value="UniProtKB-KW"/>
</dbReference>
<dbReference type="InterPro" id="IPR028299">
    <property type="entry name" value="ClpA/B_CS2"/>
</dbReference>
<gene>
    <name evidence="10" type="ORF">MOO45_01250</name>
</gene>
<evidence type="ECO:0000259" key="8">
    <source>
        <dbReference type="PROSITE" id="PS50151"/>
    </source>
</evidence>
<dbReference type="Pfam" id="PF17871">
    <property type="entry name" value="AAA_lid_9"/>
    <property type="match status" value="1"/>
</dbReference>